<dbReference type="AlphaFoldDB" id="G0S1Q5"/>
<evidence type="ECO:0000256" key="2">
    <source>
        <dbReference type="ARBA" id="ARBA00009809"/>
    </source>
</evidence>
<dbReference type="HOGENOM" id="CLU_005732_2_0_1"/>
<evidence type="ECO:0000256" key="3">
    <source>
        <dbReference type="ARBA" id="ARBA00012756"/>
    </source>
</evidence>
<dbReference type="eggNOG" id="KOG0496">
    <property type="taxonomic scope" value="Eukaryota"/>
</dbReference>
<organism evidence="11">
    <name type="scientific">Chaetomium thermophilum (strain DSM 1495 / CBS 144.50 / IMI 039719)</name>
    <name type="common">Thermochaetoides thermophila</name>
    <dbReference type="NCBI Taxonomy" id="759272"/>
    <lineage>
        <taxon>Eukaryota</taxon>
        <taxon>Fungi</taxon>
        <taxon>Dikarya</taxon>
        <taxon>Ascomycota</taxon>
        <taxon>Pezizomycotina</taxon>
        <taxon>Sordariomycetes</taxon>
        <taxon>Sordariomycetidae</taxon>
        <taxon>Sordariales</taxon>
        <taxon>Chaetomiaceae</taxon>
        <taxon>Thermochaetoides</taxon>
    </lineage>
</organism>
<dbReference type="SUPFAM" id="SSF51011">
    <property type="entry name" value="Glycosyl hydrolase domain"/>
    <property type="match status" value="1"/>
</dbReference>
<keyword evidence="11" id="KW-1185">Reference proteome</keyword>
<dbReference type="InterPro" id="IPR025300">
    <property type="entry name" value="BetaGal_jelly_roll_dom"/>
</dbReference>
<evidence type="ECO:0000256" key="7">
    <source>
        <dbReference type="ARBA" id="ARBA00023295"/>
    </source>
</evidence>
<dbReference type="KEGG" id="cthr:CTHT_0014440"/>
<dbReference type="EMBL" id="GL988039">
    <property type="protein sequence ID" value="EGS22965.1"/>
    <property type="molecule type" value="Genomic_DNA"/>
</dbReference>
<keyword evidence="5" id="KW-0378">Hydrolase</keyword>
<evidence type="ECO:0000256" key="4">
    <source>
        <dbReference type="ARBA" id="ARBA00022729"/>
    </source>
</evidence>
<dbReference type="Pfam" id="PF10435">
    <property type="entry name" value="BetaGal_dom2"/>
    <property type="match status" value="1"/>
</dbReference>
<dbReference type="InterPro" id="IPR036833">
    <property type="entry name" value="BetaGal_dom3_sf"/>
</dbReference>
<comment type="similarity">
    <text evidence="2 8">Belongs to the glycosyl hydrolase 35 family.</text>
</comment>
<protein>
    <recommendedName>
        <fullName evidence="3">beta-galactosidase</fullName>
        <ecNumber evidence="3">3.2.1.23</ecNumber>
    </recommendedName>
</protein>
<sequence>MAAAGLNTVSFQVPWCLYEGQPGVFRADGVFDLSDFFKAAKELGLWVIARPGPYIRRLTSELSDAAVSGGGLPGWLQRLVGHVRTADWDYLAATNNYASNIASIIAKNQLAIGGRVVLYQPEDGYSVARESIGFQFPDPGYMQYVENQARNAGVVVPFINNDIWTAGHNAPGTGVGQVDIYGHSENPFKDSCNDLEWNNASLPDGSYRLHEKVSPSTPHAIPEFQGGIVDYWGGPGFSRCAQRMNDDSLRILLKNAFASGVTILNIYMMFGGTNWGNLGYDSGYTSYDYAAAIAEDRTITRRKYSELKLFANFLKVSPGYLSATPSPNYTQGVFIPDSRIAVTNITGKDGSFYVVRHANFRSDWPLSFNITLPTSWGYKTIPVYDSQQLTLSGRDSKIYVTDYPVGPANLTYCTAEIFTWQQYESRTVVILYGNADETHEVLIERDVKDKNDVDIVFSPGVHVNPDGQLLYAKWMVSGTERLYLKAGKLHLYFVDRNAVYNYWVTKLKDYPPLIVNGPYLVRSASISEGNKLNIRADFNATTDVEIIGIPETITKVTINSADIDSHSINELGNWETTFAYSPPSIELPDLTKLDWRYIDSLPEIQPWYDDSAWPQANVTTNNTFRQPPLTPTSLYGSDYGFHSGALIFRGRFIAKGTETAFRIVTQGGTVFASSVWLNSTFVGSWPGKVDWNNNTAAHDDTYPIAGLRKGETYILTVVVDNMGLALNGLVGGDDMKQPRGIMAYNFVTWAGDGPEILWKVTGNLGGERYADKARGPLNEGGFYAERQGFHLPGPPRNEFLPGSPFQGIDKPGVAFYTAEFKLDLPSDKWDIPLNFEFPPIDSNLAGGYRALLFVNGWQFGRYISYIGPQTTFPVPEGILNYRGNNTIGILLWALNAGGAHISSLDLWARTPVATSRFTVSVVQAPGWAPRKGAY</sequence>
<dbReference type="InterPro" id="IPR001944">
    <property type="entry name" value="Glycoside_Hdrlase_35"/>
</dbReference>
<evidence type="ECO:0000256" key="8">
    <source>
        <dbReference type="RuleBase" id="RU003679"/>
    </source>
</evidence>
<dbReference type="Gene3D" id="2.60.120.260">
    <property type="entry name" value="Galactose-binding domain-like"/>
    <property type="match status" value="2"/>
</dbReference>
<dbReference type="Proteomes" id="UP000008066">
    <property type="component" value="Unassembled WGS sequence"/>
</dbReference>
<dbReference type="SUPFAM" id="SSF51445">
    <property type="entry name" value="(Trans)glycosidases"/>
    <property type="match status" value="1"/>
</dbReference>
<evidence type="ECO:0000256" key="6">
    <source>
        <dbReference type="ARBA" id="ARBA00023180"/>
    </source>
</evidence>
<dbReference type="InterPro" id="IPR018954">
    <property type="entry name" value="Betagal_dom2"/>
</dbReference>
<accession>G0S1Q5</accession>
<dbReference type="Gene3D" id="2.60.390.10">
    <property type="entry name" value="Beta-galactosidase, domain 3"/>
    <property type="match status" value="1"/>
</dbReference>
<dbReference type="Pfam" id="PF01301">
    <property type="entry name" value="Glyco_hydro_35"/>
    <property type="match status" value="1"/>
</dbReference>
<evidence type="ECO:0000256" key="1">
    <source>
        <dbReference type="ARBA" id="ARBA00001412"/>
    </source>
</evidence>
<dbReference type="OrthoDB" id="1657402at2759"/>
<evidence type="ECO:0000313" key="11">
    <source>
        <dbReference type="Proteomes" id="UP000008066"/>
    </source>
</evidence>
<dbReference type="PANTHER" id="PTHR23421">
    <property type="entry name" value="BETA-GALACTOSIDASE RELATED"/>
    <property type="match status" value="1"/>
</dbReference>
<dbReference type="InterPro" id="IPR017853">
    <property type="entry name" value="GH"/>
</dbReference>
<dbReference type="GO" id="GO:0005975">
    <property type="term" value="P:carbohydrate metabolic process"/>
    <property type="evidence" value="ECO:0007669"/>
    <property type="project" value="InterPro"/>
</dbReference>
<feature type="domain" description="Beta-galactosidase" evidence="9">
    <location>
        <begin position="320"/>
        <end position="502"/>
    </location>
</feature>
<dbReference type="STRING" id="759272.G0S1Q5"/>
<evidence type="ECO:0000259" key="9">
    <source>
        <dbReference type="SMART" id="SM01029"/>
    </source>
</evidence>
<dbReference type="GeneID" id="18255482"/>
<dbReference type="EC" id="3.2.1.23" evidence="3"/>
<keyword evidence="4" id="KW-0732">Signal</keyword>
<dbReference type="Gene3D" id="3.20.20.80">
    <property type="entry name" value="Glycosidases"/>
    <property type="match status" value="1"/>
</dbReference>
<dbReference type="OMA" id="NEYSGAC"/>
<dbReference type="RefSeq" id="XP_006691957.1">
    <property type="nucleotide sequence ID" value="XM_006691894.1"/>
</dbReference>
<dbReference type="InterPro" id="IPR025972">
    <property type="entry name" value="BetaGal_dom3"/>
</dbReference>
<gene>
    <name evidence="10" type="ORF">CTHT_0014440</name>
</gene>
<dbReference type="InterPro" id="IPR008979">
    <property type="entry name" value="Galactose-bd-like_sf"/>
</dbReference>
<dbReference type="SMART" id="SM01029">
    <property type="entry name" value="BetaGal_dom2"/>
    <property type="match status" value="1"/>
</dbReference>
<dbReference type="Pfam" id="PF13364">
    <property type="entry name" value="BetaGal_ABD2"/>
    <property type="match status" value="2"/>
</dbReference>
<dbReference type="InterPro" id="IPR037110">
    <property type="entry name" value="Betagal_dom2_sf"/>
</dbReference>
<comment type="catalytic activity">
    <reaction evidence="1">
        <text>Hydrolysis of terminal non-reducing beta-D-galactose residues in beta-D-galactosides.</text>
        <dbReference type="EC" id="3.2.1.23"/>
    </reaction>
</comment>
<reference evidence="10 11" key="1">
    <citation type="journal article" date="2011" name="Cell">
        <title>Insight into structure and assembly of the nuclear pore complex by utilizing the genome of a eukaryotic thermophile.</title>
        <authorList>
            <person name="Amlacher S."/>
            <person name="Sarges P."/>
            <person name="Flemming D."/>
            <person name="van Noort V."/>
            <person name="Kunze R."/>
            <person name="Devos D.P."/>
            <person name="Arumugam M."/>
            <person name="Bork P."/>
            <person name="Hurt E."/>
        </authorList>
    </citation>
    <scope>NUCLEOTIDE SEQUENCE [LARGE SCALE GENOMIC DNA]</scope>
    <source>
        <strain evidence="11">DSM 1495 / CBS 144.50 / IMI 039719</strain>
    </source>
</reference>
<dbReference type="SUPFAM" id="SSF117100">
    <property type="entry name" value="Beta-galactosidase LacA, domain 3"/>
    <property type="match status" value="1"/>
</dbReference>
<dbReference type="SUPFAM" id="SSF49785">
    <property type="entry name" value="Galactose-binding domain-like"/>
    <property type="match status" value="2"/>
</dbReference>
<keyword evidence="7" id="KW-0326">Glycosidase</keyword>
<dbReference type="InterPro" id="IPR031330">
    <property type="entry name" value="Gly_Hdrlase_35_cat"/>
</dbReference>
<dbReference type="GO" id="GO:0004565">
    <property type="term" value="F:beta-galactosidase activity"/>
    <property type="evidence" value="ECO:0007669"/>
    <property type="project" value="UniProtKB-EC"/>
</dbReference>
<evidence type="ECO:0000256" key="5">
    <source>
        <dbReference type="ARBA" id="ARBA00022801"/>
    </source>
</evidence>
<keyword evidence="6" id="KW-0325">Glycoprotein</keyword>
<name>G0S1Q5_CHATD</name>
<dbReference type="PRINTS" id="PR00742">
    <property type="entry name" value="GLHYDRLASE35"/>
</dbReference>
<dbReference type="Gene3D" id="2.102.20.10">
    <property type="entry name" value="Beta-galactosidase, domain 2"/>
    <property type="match status" value="1"/>
</dbReference>
<dbReference type="Pfam" id="PF13363">
    <property type="entry name" value="BetaGal_dom3"/>
    <property type="match status" value="1"/>
</dbReference>
<proteinExistence type="inferred from homology"/>
<evidence type="ECO:0000313" key="10">
    <source>
        <dbReference type="EMBL" id="EGS22965.1"/>
    </source>
</evidence>